<organism evidence="4 5">
    <name type="scientific">Cymbomonas tetramitiformis</name>
    <dbReference type="NCBI Taxonomy" id="36881"/>
    <lineage>
        <taxon>Eukaryota</taxon>
        <taxon>Viridiplantae</taxon>
        <taxon>Chlorophyta</taxon>
        <taxon>Pyramimonadophyceae</taxon>
        <taxon>Pyramimonadales</taxon>
        <taxon>Pyramimonadaceae</taxon>
        <taxon>Cymbomonas</taxon>
    </lineage>
</organism>
<evidence type="ECO:0000259" key="3">
    <source>
        <dbReference type="PROSITE" id="PS50222"/>
    </source>
</evidence>
<name>A0AAE0LBV1_9CHLO</name>
<dbReference type="EMBL" id="LGRX02004992">
    <property type="protein sequence ID" value="KAK3279347.1"/>
    <property type="molecule type" value="Genomic_DNA"/>
</dbReference>
<dbReference type="SUPFAM" id="SSF47473">
    <property type="entry name" value="EF-hand"/>
    <property type="match status" value="1"/>
</dbReference>
<evidence type="ECO:0000256" key="1">
    <source>
        <dbReference type="ARBA" id="ARBA00022737"/>
    </source>
</evidence>
<proteinExistence type="inferred from homology"/>
<dbReference type="GO" id="GO:0005509">
    <property type="term" value="F:calcium ion binding"/>
    <property type="evidence" value="ECO:0007669"/>
    <property type="project" value="InterPro"/>
</dbReference>
<dbReference type="AlphaFoldDB" id="A0AAE0LBV1"/>
<dbReference type="PANTHER" id="PTHR23056:SF110">
    <property type="entry name" value="CALMODULIN"/>
    <property type="match status" value="1"/>
</dbReference>
<dbReference type="Gene3D" id="1.10.238.10">
    <property type="entry name" value="EF-hand"/>
    <property type="match status" value="1"/>
</dbReference>
<accession>A0AAE0LBV1</accession>
<dbReference type="InterPro" id="IPR002048">
    <property type="entry name" value="EF_hand_dom"/>
</dbReference>
<comment type="similarity">
    <text evidence="2">Belongs to the calcineurin regulatory subunit family.</text>
</comment>
<feature type="domain" description="EF-hand" evidence="3">
    <location>
        <begin position="18"/>
        <end position="53"/>
    </location>
</feature>
<reference evidence="4 5" key="1">
    <citation type="journal article" date="2015" name="Genome Biol. Evol.">
        <title>Comparative Genomics of a Bacterivorous Green Alga Reveals Evolutionary Causalities and Consequences of Phago-Mixotrophic Mode of Nutrition.</title>
        <authorList>
            <person name="Burns J.A."/>
            <person name="Paasch A."/>
            <person name="Narechania A."/>
            <person name="Kim E."/>
        </authorList>
    </citation>
    <scope>NUCLEOTIDE SEQUENCE [LARGE SCALE GENOMIC DNA]</scope>
    <source>
        <strain evidence="4 5">PLY_AMNH</strain>
    </source>
</reference>
<dbReference type="InterPro" id="IPR045198">
    <property type="entry name" value="CNBL1-10"/>
</dbReference>
<evidence type="ECO:0000313" key="4">
    <source>
        <dbReference type="EMBL" id="KAK3279347.1"/>
    </source>
</evidence>
<gene>
    <name evidence="4" type="ORF">CYMTET_12759</name>
</gene>
<dbReference type="GO" id="GO:0019722">
    <property type="term" value="P:calcium-mediated signaling"/>
    <property type="evidence" value="ECO:0007669"/>
    <property type="project" value="InterPro"/>
</dbReference>
<dbReference type="GO" id="GO:0019900">
    <property type="term" value="F:kinase binding"/>
    <property type="evidence" value="ECO:0007669"/>
    <property type="project" value="InterPro"/>
</dbReference>
<dbReference type="PANTHER" id="PTHR23056">
    <property type="entry name" value="CALCINEURIN B"/>
    <property type="match status" value="1"/>
</dbReference>
<dbReference type="Proteomes" id="UP001190700">
    <property type="component" value="Unassembled WGS sequence"/>
</dbReference>
<dbReference type="InterPro" id="IPR011992">
    <property type="entry name" value="EF-hand-dom_pair"/>
</dbReference>
<protein>
    <submittedName>
        <fullName evidence="4">Calcineurin B-like protein</fullName>
    </submittedName>
</protein>
<evidence type="ECO:0000313" key="5">
    <source>
        <dbReference type="Proteomes" id="UP001190700"/>
    </source>
</evidence>
<comment type="caution">
    <text evidence="4">The sequence shown here is derived from an EMBL/GenBank/DDBJ whole genome shotgun (WGS) entry which is preliminary data.</text>
</comment>
<dbReference type="PROSITE" id="PS50222">
    <property type="entry name" value="EF_HAND_2"/>
    <property type="match status" value="1"/>
</dbReference>
<keyword evidence="1" id="KW-0677">Repeat</keyword>
<evidence type="ECO:0000256" key="2">
    <source>
        <dbReference type="ARBA" id="ARBA00023774"/>
    </source>
</evidence>
<sequence length="93" mass="10397">MLEAVIRENPDLKLPQEALEEVLEKTFREVDLAGDGHISFVEWKQLVQKNPSVINNMTLPALGNLTLSYPSFIFKTQNDGKETIVSPGLSSRV</sequence>
<keyword evidence="5" id="KW-1185">Reference proteome</keyword>